<evidence type="ECO:0000256" key="2">
    <source>
        <dbReference type="SAM" id="SignalP"/>
    </source>
</evidence>
<gene>
    <name evidence="3" type="ORF">MIND_00914700</name>
</gene>
<evidence type="ECO:0000256" key="1">
    <source>
        <dbReference type="ARBA" id="ARBA00005564"/>
    </source>
</evidence>
<dbReference type="GO" id="GO:0017057">
    <property type="term" value="F:6-phosphogluconolactonase activity"/>
    <property type="evidence" value="ECO:0007669"/>
    <property type="project" value="TreeGrafter"/>
</dbReference>
<dbReference type="PANTHER" id="PTHR30344:SF4">
    <property type="entry name" value="CYCLASE, PUTATIVE (AFU_ORTHOLOGUE AFUA_6G11580)-RELATED"/>
    <property type="match status" value="1"/>
</dbReference>
<keyword evidence="2" id="KW-0732">Signal</keyword>
<comment type="caution">
    <text evidence="3">The sequence shown here is derived from an EMBL/GenBank/DDBJ whole genome shotgun (WGS) entry which is preliminary data.</text>
</comment>
<protein>
    <submittedName>
        <fullName evidence="3">3-carboxy-cis,cis-mucoante lactonizing enzyme</fullName>
    </submittedName>
</protein>
<accession>A0A8H6SDN4</accession>
<proteinExistence type="inferred from homology"/>
<name>A0A8H6SDN4_9AGAR</name>
<feature type="chain" id="PRO_5034881866" evidence="2">
    <location>
        <begin position="19"/>
        <end position="475"/>
    </location>
</feature>
<dbReference type="InterPro" id="IPR019405">
    <property type="entry name" value="Lactonase_7-beta_prop"/>
</dbReference>
<reference evidence="3" key="1">
    <citation type="submission" date="2020-05" db="EMBL/GenBank/DDBJ databases">
        <title>Mycena genomes resolve the evolution of fungal bioluminescence.</title>
        <authorList>
            <person name="Tsai I.J."/>
        </authorList>
    </citation>
    <scope>NUCLEOTIDE SEQUENCE</scope>
    <source>
        <strain evidence="3">171206Taipei</strain>
    </source>
</reference>
<organism evidence="3 4">
    <name type="scientific">Mycena indigotica</name>
    <dbReference type="NCBI Taxonomy" id="2126181"/>
    <lineage>
        <taxon>Eukaryota</taxon>
        <taxon>Fungi</taxon>
        <taxon>Dikarya</taxon>
        <taxon>Basidiomycota</taxon>
        <taxon>Agaricomycotina</taxon>
        <taxon>Agaricomycetes</taxon>
        <taxon>Agaricomycetidae</taxon>
        <taxon>Agaricales</taxon>
        <taxon>Marasmiineae</taxon>
        <taxon>Mycenaceae</taxon>
        <taxon>Mycena</taxon>
    </lineage>
</organism>
<dbReference type="Proteomes" id="UP000636479">
    <property type="component" value="Unassembled WGS sequence"/>
</dbReference>
<dbReference type="Pfam" id="PF10282">
    <property type="entry name" value="Lactonase"/>
    <property type="match status" value="1"/>
</dbReference>
<dbReference type="Gene3D" id="2.130.10.10">
    <property type="entry name" value="YVTN repeat-like/Quinoprotein amine dehydrogenase"/>
    <property type="match status" value="1"/>
</dbReference>
<feature type="signal peptide" evidence="2">
    <location>
        <begin position="1"/>
        <end position="18"/>
    </location>
</feature>
<sequence length="475" mass="50439">MLCALPLFTLASVAAGLAAHGAQPKHGQAKHHVLVGNFGSEYNVTLMLDGTQDVGLGFLYALEIDTEKKSLELVKTSPAAAAHPWLSVNRKAGVVYGSGWSKPVNGTRTFSSYAIQPDYSVSLLNTVVSCGTKPIANDFVPEAGEHGVLYGLDFVNPCGEAWAVSKNGALERQVQALGFEEGSTLHGFVTTPDLKYMYIMNLGGNNVHGYSLFLSNGTLSSLALYPPSEVAAGPRHAVISPSGAYLYLIDEEGLRVDQFAISQSRGALEFTSVSLAVTPFGLAPANASLYWGDEIVISSDGRTLYASTRSRVAGPTTPGYISGWALDATGALVSQDPLFVKGTPGAGGTSNILSVSPWGDASKDMLVLTDQDQDFVALYELQGRELVLLDRVKYVAVFLSPLADPAAYRSFVVSRASTAVRGQCGWIDLQRCTRVEVKTMTGCVAFRMPPGSRMLDSKKSRKATAITALVLSPAL</sequence>
<evidence type="ECO:0000313" key="4">
    <source>
        <dbReference type="Proteomes" id="UP000636479"/>
    </source>
</evidence>
<dbReference type="AlphaFoldDB" id="A0A8H6SDN4"/>
<comment type="similarity">
    <text evidence="1">Belongs to the cycloisomerase 2 family.</text>
</comment>
<keyword evidence="4" id="KW-1185">Reference proteome</keyword>
<dbReference type="GeneID" id="59348298"/>
<dbReference type="EMBL" id="JACAZF010000008">
    <property type="protein sequence ID" value="KAF7296835.1"/>
    <property type="molecule type" value="Genomic_DNA"/>
</dbReference>
<dbReference type="SUPFAM" id="SSF75011">
    <property type="entry name" value="3-carboxy-cis,cis-mucoante lactonizing enzyme"/>
    <property type="match status" value="1"/>
</dbReference>
<dbReference type="OrthoDB" id="9972196at2759"/>
<dbReference type="RefSeq" id="XP_037217194.1">
    <property type="nucleotide sequence ID" value="XM_037365782.1"/>
</dbReference>
<dbReference type="InterPro" id="IPR050282">
    <property type="entry name" value="Cycloisomerase_2"/>
</dbReference>
<evidence type="ECO:0000313" key="3">
    <source>
        <dbReference type="EMBL" id="KAF7296835.1"/>
    </source>
</evidence>
<dbReference type="PANTHER" id="PTHR30344">
    <property type="entry name" value="6-PHOSPHOGLUCONOLACTONASE-RELATED"/>
    <property type="match status" value="1"/>
</dbReference>
<dbReference type="InterPro" id="IPR015943">
    <property type="entry name" value="WD40/YVTN_repeat-like_dom_sf"/>
</dbReference>